<reference evidence="1 2" key="1">
    <citation type="submission" date="2020-08" db="EMBL/GenBank/DDBJ databases">
        <title>Oceanospirillum sp. nov. isolated from marine sediment.</title>
        <authorList>
            <person name="Ji X."/>
        </authorList>
    </citation>
    <scope>NUCLEOTIDE SEQUENCE [LARGE SCALE GENOMIC DNA]</scope>
    <source>
        <strain evidence="1 2">D5</strain>
    </source>
</reference>
<evidence type="ECO:0000313" key="1">
    <source>
        <dbReference type="EMBL" id="MBB1489281.1"/>
    </source>
</evidence>
<evidence type="ECO:0000313" key="2">
    <source>
        <dbReference type="Proteomes" id="UP000565262"/>
    </source>
</evidence>
<organism evidence="1 2">
    <name type="scientific">Oceanospirillum sediminis</name>
    <dbReference type="NCBI Taxonomy" id="2760088"/>
    <lineage>
        <taxon>Bacteria</taxon>
        <taxon>Pseudomonadati</taxon>
        <taxon>Pseudomonadota</taxon>
        <taxon>Gammaproteobacteria</taxon>
        <taxon>Oceanospirillales</taxon>
        <taxon>Oceanospirillaceae</taxon>
        <taxon>Oceanospirillum</taxon>
    </lineage>
</organism>
<name>A0A839IWD8_9GAMM</name>
<sequence length="183" mass="20462">MFVTGALVGATACSQMQTAANDAKEEKVQQVTAQVSSLYEVHHEDGRMYFFYDKDSYKHFLQHGETPYAYKRIASGPKGETLVFGLTGKDKKKRSDIPSVDMYDGKLQPEMFYGEARVEGRIYVFSTLEDMNDVRAVGEAPYRFTQIGAGPAGETVVYVLNKSNKKKRPDALIAAFKKAYGQM</sequence>
<gene>
    <name evidence="1" type="ORF">H4O21_21955</name>
</gene>
<dbReference type="AlphaFoldDB" id="A0A839IWD8"/>
<keyword evidence="2" id="KW-1185">Reference proteome</keyword>
<protein>
    <submittedName>
        <fullName evidence="1">Uncharacterized protein</fullName>
    </submittedName>
</protein>
<proteinExistence type="predicted"/>
<comment type="caution">
    <text evidence="1">The sequence shown here is derived from an EMBL/GenBank/DDBJ whole genome shotgun (WGS) entry which is preliminary data.</text>
</comment>
<dbReference type="Proteomes" id="UP000565262">
    <property type="component" value="Unassembled WGS sequence"/>
</dbReference>
<accession>A0A839IWD8</accession>
<dbReference type="EMBL" id="JACJFM010000049">
    <property type="protein sequence ID" value="MBB1489281.1"/>
    <property type="molecule type" value="Genomic_DNA"/>
</dbReference>